<dbReference type="InterPro" id="IPR029149">
    <property type="entry name" value="Creatin/AminoP/Spt16_N"/>
</dbReference>
<dbReference type="KEGG" id="hadh:FRZ61_21530"/>
<dbReference type="SUPFAM" id="SSF55920">
    <property type="entry name" value="Creatinase/aminopeptidase"/>
    <property type="match status" value="1"/>
</dbReference>
<evidence type="ECO:0000259" key="2">
    <source>
        <dbReference type="Pfam" id="PF01321"/>
    </source>
</evidence>
<dbReference type="Gene3D" id="3.90.230.10">
    <property type="entry name" value="Creatinase/methionine aminopeptidase superfamily"/>
    <property type="match status" value="1"/>
</dbReference>
<dbReference type="Gene3D" id="3.40.350.10">
    <property type="entry name" value="Creatinase/prolidase N-terminal domain"/>
    <property type="match status" value="1"/>
</dbReference>
<dbReference type="PANTHER" id="PTHR46112">
    <property type="entry name" value="AMINOPEPTIDASE"/>
    <property type="match status" value="1"/>
</dbReference>
<evidence type="ECO:0000313" key="4">
    <source>
        <dbReference type="Proteomes" id="UP000325797"/>
    </source>
</evidence>
<dbReference type="InterPro" id="IPR000994">
    <property type="entry name" value="Pept_M24"/>
</dbReference>
<feature type="domain" description="Creatinase N-terminal" evidence="2">
    <location>
        <begin position="9"/>
        <end position="145"/>
    </location>
</feature>
<sequence>MSNLFQQRTLELQRRMTDEKIDAFLLADPDSIFFFSGCFGYLGMDWDRATLLLVPRSGAPILVTPLMESEMVRNQAWVEDVRDWVDGIDGEWMKHVEAFFAAHKSRRVMLENHKTHPKVAETLRRAAKDAELVEGSGLISRMRMVKSPEEIAIMRQAGQVAVAMGKAGKAAIAEGVPEYEVALAVIAGGTRKAAELLANTDAAEYVSPTIYNLQIMQSGRHTCMVHRRSTVKRIAKGDPVYLCFCGIANFRHFKLGFDREFFVGSVTDEQAKTYETTVKAQQAALALVKPGAVAEEVNAAAEEVYRSAGFGLSYRTGRGIGYSFLEDPQLKKGDRTKLQAGMAFAVDGGITVKGRYGTRIGDSIVVTEKGFEYLTEFPRDLTVL</sequence>
<dbReference type="InterPro" id="IPR036005">
    <property type="entry name" value="Creatinase/aminopeptidase-like"/>
</dbReference>
<dbReference type="Proteomes" id="UP000325797">
    <property type="component" value="Chromosome"/>
</dbReference>
<organism evidence="3 4">
    <name type="scientific">Hypericibacter adhaerens</name>
    <dbReference type="NCBI Taxonomy" id="2602016"/>
    <lineage>
        <taxon>Bacteria</taxon>
        <taxon>Pseudomonadati</taxon>
        <taxon>Pseudomonadota</taxon>
        <taxon>Alphaproteobacteria</taxon>
        <taxon>Rhodospirillales</taxon>
        <taxon>Dongiaceae</taxon>
        <taxon>Hypericibacter</taxon>
    </lineage>
</organism>
<keyword evidence="4" id="KW-1185">Reference proteome</keyword>
<proteinExistence type="predicted"/>
<reference evidence="3 4" key="1">
    <citation type="submission" date="2019-08" db="EMBL/GenBank/DDBJ databases">
        <title>Hyperibacter terrae gen. nov., sp. nov. and Hyperibacter viscosus sp. nov., two new members in the family Rhodospirillaceae isolated from the rhizosphere of Hypericum perforatum.</title>
        <authorList>
            <person name="Noviana Z."/>
        </authorList>
    </citation>
    <scope>NUCLEOTIDE SEQUENCE [LARGE SCALE GENOMIC DNA]</scope>
    <source>
        <strain evidence="3 4">R5959</strain>
    </source>
</reference>
<feature type="domain" description="Peptidase M24" evidence="1">
    <location>
        <begin position="153"/>
        <end position="368"/>
    </location>
</feature>
<accession>A0A5J6MZ31</accession>
<dbReference type="OrthoDB" id="9761809at2"/>
<dbReference type="CDD" id="cd01066">
    <property type="entry name" value="APP_MetAP"/>
    <property type="match status" value="1"/>
</dbReference>
<dbReference type="Pfam" id="PF00557">
    <property type="entry name" value="Peptidase_M24"/>
    <property type="match status" value="1"/>
</dbReference>
<protein>
    <submittedName>
        <fullName evidence="3">Dipeptidase</fullName>
    </submittedName>
</protein>
<dbReference type="SUPFAM" id="SSF53092">
    <property type="entry name" value="Creatinase/prolidase N-terminal domain"/>
    <property type="match status" value="1"/>
</dbReference>
<dbReference type="RefSeq" id="WP_151117391.1">
    <property type="nucleotide sequence ID" value="NZ_CP042582.1"/>
</dbReference>
<gene>
    <name evidence="3" type="ORF">FRZ61_21530</name>
</gene>
<evidence type="ECO:0000313" key="3">
    <source>
        <dbReference type="EMBL" id="QEX22223.1"/>
    </source>
</evidence>
<dbReference type="PANTHER" id="PTHR46112:SF2">
    <property type="entry name" value="XAA-PRO AMINOPEPTIDASE P-RELATED"/>
    <property type="match status" value="1"/>
</dbReference>
<dbReference type="AlphaFoldDB" id="A0A5J6MZ31"/>
<evidence type="ECO:0000259" key="1">
    <source>
        <dbReference type="Pfam" id="PF00557"/>
    </source>
</evidence>
<dbReference type="InterPro" id="IPR000587">
    <property type="entry name" value="Creatinase_N"/>
</dbReference>
<dbReference type="EMBL" id="CP042582">
    <property type="protein sequence ID" value="QEX22223.1"/>
    <property type="molecule type" value="Genomic_DNA"/>
</dbReference>
<dbReference type="Pfam" id="PF01321">
    <property type="entry name" value="Creatinase_N"/>
    <property type="match status" value="1"/>
</dbReference>
<name>A0A5J6MZ31_9PROT</name>
<dbReference type="InterPro" id="IPR050659">
    <property type="entry name" value="Peptidase_M24B"/>
</dbReference>